<evidence type="ECO:0000256" key="7">
    <source>
        <dbReference type="ARBA" id="ARBA00049047"/>
    </source>
</evidence>
<proteinExistence type="inferred from homology"/>
<keyword evidence="5 8" id="KW-0057">Aromatic amino acid biosynthesis</keyword>
<keyword evidence="3 8" id="KW-0028">Amino-acid biosynthesis</keyword>
<dbReference type="PANTHER" id="PTHR43406:SF1">
    <property type="entry name" value="TRYPTOPHAN SYNTHASE ALPHA CHAIN, CHLOROPLASTIC"/>
    <property type="match status" value="1"/>
</dbReference>
<dbReference type="Pfam" id="PF00290">
    <property type="entry name" value="Trp_syntA"/>
    <property type="match status" value="1"/>
</dbReference>
<dbReference type="CDD" id="cd04724">
    <property type="entry name" value="Tryptophan_synthase_alpha"/>
    <property type="match status" value="1"/>
</dbReference>
<comment type="similarity">
    <text evidence="8 9">Belongs to the TrpA family.</text>
</comment>
<evidence type="ECO:0000256" key="5">
    <source>
        <dbReference type="ARBA" id="ARBA00023141"/>
    </source>
</evidence>
<dbReference type="GO" id="GO:0004834">
    <property type="term" value="F:tryptophan synthase activity"/>
    <property type="evidence" value="ECO:0007669"/>
    <property type="project" value="UniProtKB-UniRule"/>
</dbReference>
<reference evidence="10" key="1">
    <citation type="submission" date="2014-07" db="EMBL/GenBank/DDBJ databases">
        <authorList>
            <person name="Urmite Genomes Urmite Genomes"/>
        </authorList>
    </citation>
    <scope>NUCLEOTIDE SEQUENCE</scope>
    <source>
        <strain evidence="10">13S34_air</strain>
    </source>
</reference>
<comment type="pathway">
    <text evidence="1 8">Amino-acid biosynthesis; L-tryptophan biosynthesis; L-tryptophan from chorismate: step 5/5.</text>
</comment>
<evidence type="ECO:0000256" key="6">
    <source>
        <dbReference type="ARBA" id="ARBA00023239"/>
    </source>
</evidence>
<organism evidence="10">
    <name type="scientific">Metalysinibacillus saudimassiliensis</name>
    <dbReference type="NCBI Taxonomy" id="1461583"/>
    <lineage>
        <taxon>Bacteria</taxon>
        <taxon>Bacillati</taxon>
        <taxon>Bacillota</taxon>
        <taxon>Bacilli</taxon>
        <taxon>Bacillales</taxon>
        <taxon>Caryophanaceae</taxon>
        <taxon>Metalysinibacillus</taxon>
    </lineage>
</organism>
<dbReference type="InterPro" id="IPR013785">
    <property type="entry name" value="Aldolase_TIM"/>
</dbReference>
<dbReference type="PANTHER" id="PTHR43406">
    <property type="entry name" value="TRYPTOPHAN SYNTHASE, ALPHA CHAIN"/>
    <property type="match status" value="1"/>
</dbReference>
<gene>
    <name evidence="8 10" type="primary">trpA</name>
    <name evidence="10" type="ORF">BN1050_02073</name>
</gene>
<dbReference type="GO" id="GO:0005829">
    <property type="term" value="C:cytosol"/>
    <property type="evidence" value="ECO:0007669"/>
    <property type="project" value="TreeGrafter"/>
</dbReference>
<dbReference type="InterPro" id="IPR002028">
    <property type="entry name" value="Trp_synthase_suA"/>
</dbReference>
<comment type="catalytic activity">
    <reaction evidence="7 8">
        <text>(1S,2R)-1-C-(indol-3-yl)glycerol 3-phosphate + L-serine = D-glyceraldehyde 3-phosphate + L-tryptophan + H2O</text>
        <dbReference type="Rhea" id="RHEA:10532"/>
        <dbReference type="ChEBI" id="CHEBI:15377"/>
        <dbReference type="ChEBI" id="CHEBI:33384"/>
        <dbReference type="ChEBI" id="CHEBI:57912"/>
        <dbReference type="ChEBI" id="CHEBI:58866"/>
        <dbReference type="ChEBI" id="CHEBI:59776"/>
        <dbReference type="EC" id="4.2.1.20"/>
    </reaction>
</comment>
<dbReference type="SUPFAM" id="SSF51366">
    <property type="entry name" value="Ribulose-phoshate binding barrel"/>
    <property type="match status" value="1"/>
</dbReference>
<dbReference type="InterPro" id="IPR018204">
    <property type="entry name" value="Trp_synthase_alpha_AS"/>
</dbReference>
<evidence type="ECO:0000256" key="3">
    <source>
        <dbReference type="ARBA" id="ARBA00022605"/>
    </source>
</evidence>
<evidence type="ECO:0000256" key="1">
    <source>
        <dbReference type="ARBA" id="ARBA00004733"/>
    </source>
</evidence>
<dbReference type="HOGENOM" id="CLU_016734_0_0_9"/>
<dbReference type="PROSITE" id="PS00167">
    <property type="entry name" value="TRP_SYNTHASE_ALPHA"/>
    <property type="match status" value="1"/>
</dbReference>
<keyword evidence="4 8" id="KW-0822">Tryptophan biosynthesis</keyword>
<evidence type="ECO:0000313" key="10">
    <source>
        <dbReference type="EMBL" id="CEA04658.1"/>
    </source>
</evidence>
<evidence type="ECO:0000256" key="9">
    <source>
        <dbReference type="RuleBase" id="RU003662"/>
    </source>
</evidence>
<protein>
    <recommendedName>
        <fullName evidence="8">Tryptophan synthase alpha chain</fullName>
        <ecNumber evidence="8">4.2.1.20</ecNumber>
    </recommendedName>
</protein>
<dbReference type="Gene3D" id="3.20.20.70">
    <property type="entry name" value="Aldolase class I"/>
    <property type="match status" value="1"/>
</dbReference>
<dbReference type="InterPro" id="IPR011060">
    <property type="entry name" value="RibuloseP-bd_barrel"/>
</dbReference>
<evidence type="ECO:0000256" key="8">
    <source>
        <dbReference type="HAMAP-Rule" id="MF_00131"/>
    </source>
</evidence>
<sequence>MKAPYIMAGDGGLETLLPTIEFLQQNGATMLEIGIPFSDPVADGPVIQAAGLRALASGVTLAGVLAELEQHKNRIAIPLVIMCYANPITRFGIERFAQVCTDIGIKGVIIPDVPMEEETPFVQALRPFGIPFIRFITLTSTTERIKETLADAEGFIYAVTVKGTTGERASYEQDIFKLLQQVSAQSPVPVYAGFGISLRKHIADFLQVCDGVIIGSTIVQALHEKRYDDIIALLK</sequence>
<dbReference type="PATRIC" id="fig|1461583.4.peg.1997"/>
<feature type="active site" description="Proton acceptor" evidence="8">
    <location>
        <position position="32"/>
    </location>
</feature>
<evidence type="ECO:0000256" key="4">
    <source>
        <dbReference type="ARBA" id="ARBA00022822"/>
    </source>
</evidence>
<name>A0A078MBB4_9BACL</name>
<comment type="function">
    <text evidence="8">The alpha subunit is responsible for the aldol cleavage of indoleglycerol phosphate to indole and glyceraldehyde 3-phosphate.</text>
</comment>
<dbReference type="NCBIfam" id="TIGR00262">
    <property type="entry name" value="trpA"/>
    <property type="match status" value="1"/>
</dbReference>
<evidence type="ECO:0000256" key="2">
    <source>
        <dbReference type="ARBA" id="ARBA00011270"/>
    </source>
</evidence>
<feature type="active site" description="Proton acceptor" evidence="8">
    <location>
        <position position="43"/>
    </location>
</feature>
<accession>A0A078MBB4</accession>
<dbReference type="EMBL" id="LN483076">
    <property type="protein sequence ID" value="CEA04658.1"/>
    <property type="molecule type" value="Genomic_DNA"/>
</dbReference>
<dbReference type="AlphaFoldDB" id="A0A078MBB4"/>
<dbReference type="HAMAP" id="MF_00131">
    <property type="entry name" value="Trp_synth_alpha"/>
    <property type="match status" value="1"/>
</dbReference>
<comment type="subunit">
    <text evidence="2 8">Tetramer of two alpha and two beta chains.</text>
</comment>
<dbReference type="EC" id="4.2.1.20" evidence="8"/>
<dbReference type="UniPathway" id="UPA00035">
    <property type="reaction ID" value="UER00044"/>
</dbReference>
<keyword evidence="6 8" id="KW-0456">Lyase</keyword>